<feature type="transmembrane region" description="Helical" evidence="8">
    <location>
        <begin position="296"/>
        <end position="317"/>
    </location>
</feature>
<feature type="transmembrane region" description="Helical" evidence="8">
    <location>
        <begin position="36"/>
        <end position="54"/>
    </location>
</feature>
<keyword evidence="3" id="KW-1003">Cell membrane</keyword>
<evidence type="ECO:0000256" key="1">
    <source>
        <dbReference type="ARBA" id="ARBA00004651"/>
    </source>
</evidence>
<sequence>MTAPMSLTLFCLAAVVLLPLLASALSVLLGTAARRVMGVITSVTVLGLVTPILIQVTSGQTLELALGGFESPLGITLRADGLSALFLAMTAIVGAVVSCYAAARPAATGKRLVPAAEQRRRSHPADAGIGAEATAHREARSVVHADPSPVWRAGHAGFWPLWLGCWSGLNAVFVSGDLFNTYVGLELVGLTAVALVALGGRDAWPAALRYLFIAVLGSLLFLIGVALIYSVTGTLDIIASGEVIAELAASHDADLAAVVLALCLISLGLALKVALVPLHRWLIPAHSSAPSAVSPLLSALVIKAALFVLLRVWLWVAGPLPELVILAWVLAGMGAVAILVGSVMALRQSRLKPLIAYSTVAQAGYWFLLLPLLLDPETTALEGQTGTTLEDGAVLAGALGGTVALALGHGLAKASLFLAAGHLKDLYGTDEIDELRGAGRAHPMLVMSMGLSAVGLIGLPLSLGFTGKWLLATSAVAAGHYWILVVLVAGTLFSAAYLLKAVAPLLVMSEDDQTALTLPQAQTHPDDRALTGKAQLAPFVLGLLTVLTGFLGAWLTGVLEVGAPW</sequence>
<comment type="caution">
    <text evidence="10">The sequence shown here is derived from an EMBL/GenBank/DDBJ whole genome shotgun (WGS) entry which is preliminary data.</text>
</comment>
<dbReference type="AlphaFoldDB" id="A0A2T0YQK0"/>
<dbReference type="InterPro" id="IPR003918">
    <property type="entry name" value="NADH_UbQ_OxRdtase"/>
</dbReference>
<keyword evidence="11" id="KW-1185">Reference proteome</keyword>
<evidence type="ECO:0000313" key="11">
    <source>
        <dbReference type="Proteomes" id="UP000238217"/>
    </source>
</evidence>
<evidence type="ECO:0000256" key="4">
    <source>
        <dbReference type="ARBA" id="ARBA00022692"/>
    </source>
</evidence>
<feature type="transmembrane region" description="Helical" evidence="8">
    <location>
        <begin position="323"/>
        <end position="347"/>
    </location>
</feature>
<evidence type="ECO:0000256" key="5">
    <source>
        <dbReference type="ARBA" id="ARBA00022989"/>
    </source>
</evidence>
<dbReference type="PRINTS" id="PR01437">
    <property type="entry name" value="NUOXDRDTASE4"/>
</dbReference>
<feature type="transmembrane region" description="Helical" evidence="8">
    <location>
        <begin position="481"/>
        <end position="499"/>
    </location>
</feature>
<feature type="transmembrane region" description="Helical" evidence="8">
    <location>
        <begin position="441"/>
        <end position="461"/>
    </location>
</feature>
<dbReference type="Pfam" id="PF00361">
    <property type="entry name" value="Proton_antipo_M"/>
    <property type="match status" value="2"/>
</dbReference>
<dbReference type="InterPro" id="IPR001750">
    <property type="entry name" value="ND/Mrp_TM"/>
</dbReference>
<dbReference type="Proteomes" id="UP000238217">
    <property type="component" value="Unassembled WGS sequence"/>
</dbReference>
<keyword evidence="5 8" id="KW-1133">Transmembrane helix</keyword>
<evidence type="ECO:0000256" key="2">
    <source>
        <dbReference type="ARBA" id="ARBA00005346"/>
    </source>
</evidence>
<feature type="domain" description="NADH:quinone oxidoreductase/Mrp antiporter transmembrane" evidence="9">
    <location>
        <begin position="399"/>
        <end position="493"/>
    </location>
</feature>
<dbReference type="GO" id="GO:0042773">
    <property type="term" value="P:ATP synthesis coupled electron transport"/>
    <property type="evidence" value="ECO:0007669"/>
    <property type="project" value="InterPro"/>
</dbReference>
<protein>
    <submittedName>
        <fullName evidence="10">Multisubunit sodium/proton antiporter MrpD subunit</fullName>
    </submittedName>
</protein>
<dbReference type="GO" id="GO:0005886">
    <property type="term" value="C:plasma membrane"/>
    <property type="evidence" value="ECO:0007669"/>
    <property type="project" value="UniProtKB-SubCell"/>
</dbReference>
<keyword evidence="6 8" id="KW-0472">Membrane</keyword>
<feature type="transmembrane region" description="Helical" evidence="8">
    <location>
        <begin position="179"/>
        <end position="198"/>
    </location>
</feature>
<proteinExistence type="inferred from homology"/>
<dbReference type="EMBL" id="PVTY01000004">
    <property type="protein sequence ID" value="PRZ17671.1"/>
    <property type="molecule type" value="Genomic_DNA"/>
</dbReference>
<dbReference type="InterPro" id="IPR050586">
    <property type="entry name" value="CPA3_Na-H_Antiporter_D"/>
</dbReference>
<feature type="domain" description="NADH:quinone oxidoreductase/Mrp antiporter transmembrane" evidence="9">
    <location>
        <begin position="175"/>
        <end position="369"/>
    </location>
</feature>
<name>A0A2T0YQK0_9MICC</name>
<dbReference type="PANTHER" id="PTHR42703">
    <property type="entry name" value="NADH DEHYDROGENASE"/>
    <property type="match status" value="1"/>
</dbReference>
<evidence type="ECO:0000313" key="10">
    <source>
        <dbReference type="EMBL" id="PRZ17671.1"/>
    </source>
</evidence>
<organism evidence="10 11">
    <name type="scientific">Nesterenkonia sandarakina</name>
    <dbReference type="NCBI Taxonomy" id="272918"/>
    <lineage>
        <taxon>Bacteria</taxon>
        <taxon>Bacillati</taxon>
        <taxon>Actinomycetota</taxon>
        <taxon>Actinomycetes</taxon>
        <taxon>Micrococcales</taxon>
        <taxon>Micrococcaceae</taxon>
        <taxon>Nesterenkonia</taxon>
    </lineage>
</organism>
<dbReference type="GO" id="GO:0008137">
    <property type="term" value="F:NADH dehydrogenase (ubiquinone) activity"/>
    <property type="evidence" value="ECO:0007669"/>
    <property type="project" value="InterPro"/>
</dbReference>
<feature type="transmembrane region" description="Helical" evidence="8">
    <location>
        <begin position="394"/>
        <end position="420"/>
    </location>
</feature>
<dbReference type="PANTHER" id="PTHR42703:SF1">
    <property type="entry name" value="NA(+)_H(+) ANTIPORTER SUBUNIT D1"/>
    <property type="match status" value="1"/>
</dbReference>
<feature type="transmembrane region" description="Helical" evidence="8">
    <location>
        <begin position="536"/>
        <end position="555"/>
    </location>
</feature>
<accession>A0A2T0YQK0</accession>
<gene>
    <name evidence="10" type="ORF">BCL67_10418</name>
</gene>
<evidence type="ECO:0000256" key="8">
    <source>
        <dbReference type="SAM" id="Phobius"/>
    </source>
</evidence>
<evidence type="ECO:0000256" key="7">
    <source>
        <dbReference type="RuleBase" id="RU000320"/>
    </source>
</evidence>
<comment type="similarity">
    <text evidence="2">Belongs to the CPA3 antiporters (TC 2.A.63) subunit D family.</text>
</comment>
<feature type="transmembrane region" description="Helical" evidence="8">
    <location>
        <begin position="82"/>
        <end position="103"/>
    </location>
</feature>
<feature type="transmembrane region" description="Helical" evidence="8">
    <location>
        <begin position="354"/>
        <end position="374"/>
    </location>
</feature>
<evidence type="ECO:0000259" key="9">
    <source>
        <dbReference type="Pfam" id="PF00361"/>
    </source>
</evidence>
<feature type="transmembrane region" description="Helical" evidence="8">
    <location>
        <begin position="210"/>
        <end position="235"/>
    </location>
</feature>
<evidence type="ECO:0000256" key="3">
    <source>
        <dbReference type="ARBA" id="ARBA00022475"/>
    </source>
</evidence>
<evidence type="ECO:0000256" key="6">
    <source>
        <dbReference type="ARBA" id="ARBA00023136"/>
    </source>
</evidence>
<keyword evidence="4 7" id="KW-0812">Transmembrane</keyword>
<comment type="subcellular location">
    <subcellularLocation>
        <location evidence="1">Cell membrane</location>
        <topology evidence="1">Multi-pass membrane protein</topology>
    </subcellularLocation>
    <subcellularLocation>
        <location evidence="7">Membrane</location>
        <topology evidence="7">Multi-pass membrane protein</topology>
    </subcellularLocation>
</comment>
<reference evidence="10 11" key="1">
    <citation type="submission" date="2018-03" db="EMBL/GenBank/DDBJ databases">
        <title>Comparative analysis of microorganisms from saline springs in Andes Mountain Range, Colombia.</title>
        <authorList>
            <person name="Rubin E."/>
        </authorList>
    </citation>
    <scope>NUCLEOTIDE SEQUENCE [LARGE SCALE GENOMIC DNA]</scope>
    <source>
        <strain evidence="10 11">CG 35</strain>
    </source>
</reference>
<feature type="transmembrane region" description="Helical" evidence="8">
    <location>
        <begin position="255"/>
        <end position="275"/>
    </location>
</feature>